<dbReference type="Pfam" id="PF00440">
    <property type="entry name" value="TetR_N"/>
    <property type="match status" value="1"/>
</dbReference>
<dbReference type="InterPro" id="IPR050109">
    <property type="entry name" value="HTH-type_TetR-like_transc_reg"/>
</dbReference>
<dbReference type="OrthoDB" id="3403733at2"/>
<sequence>MTPRGRTGPRADRTDARGDILSSARELFSARGFRGTTMRAVAEGAGVDVALVPYYFGNKEGLFAATLELPVDPRAKLDAAFAEGVDGAGVRIARAVVGVFDDETVGPTMIGLVRSAMTDGTAHEAVRDFLVNVIVEGYAIHLDGPDARERAALAAAQIIGLAVARYVLRIEPLASMSVDEVVAYVGPALQRCLDGP</sequence>
<dbReference type="InterPro" id="IPR001647">
    <property type="entry name" value="HTH_TetR"/>
</dbReference>
<dbReference type="InterPro" id="IPR009057">
    <property type="entry name" value="Homeodomain-like_sf"/>
</dbReference>
<comment type="caution">
    <text evidence="4">The sequence shown here is derived from an EMBL/GenBank/DDBJ whole genome shotgun (WGS) entry which is preliminary data.</text>
</comment>
<dbReference type="PANTHER" id="PTHR30055">
    <property type="entry name" value="HTH-TYPE TRANSCRIPTIONAL REGULATOR RUTR"/>
    <property type="match status" value="1"/>
</dbReference>
<proteinExistence type="predicted"/>
<dbReference type="Pfam" id="PF17920">
    <property type="entry name" value="TetR_C_16"/>
    <property type="match status" value="1"/>
</dbReference>
<dbReference type="SUPFAM" id="SSF46689">
    <property type="entry name" value="Homeodomain-like"/>
    <property type="match status" value="1"/>
</dbReference>
<keyword evidence="5" id="KW-1185">Reference proteome</keyword>
<organism evidence="4 5">
    <name type="scientific">Intrasporangium oryzae NRRL B-24470</name>
    <dbReference type="NCBI Taxonomy" id="1386089"/>
    <lineage>
        <taxon>Bacteria</taxon>
        <taxon>Bacillati</taxon>
        <taxon>Actinomycetota</taxon>
        <taxon>Actinomycetes</taxon>
        <taxon>Micrococcales</taxon>
        <taxon>Intrasporangiaceae</taxon>
        <taxon>Intrasporangium</taxon>
    </lineage>
</organism>
<dbReference type="Proteomes" id="UP000019489">
    <property type="component" value="Unassembled WGS sequence"/>
</dbReference>
<dbReference type="EMBL" id="AWSA01000074">
    <property type="protein sequence ID" value="EWS99753.1"/>
    <property type="molecule type" value="Genomic_DNA"/>
</dbReference>
<dbReference type="GO" id="GO:0000976">
    <property type="term" value="F:transcription cis-regulatory region binding"/>
    <property type="evidence" value="ECO:0007669"/>
    <property type="project" value="TreeGrafter"/>
</dbReference>
<gene>
    <name evidence="4" type="ORF">N865_20985</name>
</gene>
<evidence type="ECO:0000256" key="1">
    <source>
        <dbReference type="ARBA" id="ARBA00023125"/>
    </source>
</evidence>
<evidence type="ECO:0000256" key="2">
    <source>
        <dbReference type="PROSITE-ProRule" id="PRU00335"/>
    </source>
</evidence>
<dbReference type="SUPFAM" id="SSF48498">
    <property type="entry name" value="Tetracyclin repressor-like, C-terminal domain"/>
    <property type="match status" value="1"/>
</dbReference>
<accession>W9G796</accession>
<dbReference type="PANTHER" id="PTHR30055:SF235">
    <property type="entry name" value="TRANSCRIPTIONAL REGULATORY PROTEIN"/>
    <property type="match status" value="1"/>
</dbReference>
<protein>
    <submittedName>
        <fullName evidence="4">TetR family transcriptional regulator</fullName>
    </submittedName>
</protein>
<dbReference type="InterPro" id="IPR036271">
    <property type="entry name" value="Tet_transcr_reg_TetR-rel_C_sf"/>
</dbReference>
<dbReference type="Gene3D" id="1.10.357.10">
    <property type="entry name" value="Tetracycline Repressor, domain 2"/>
    <property type="match status" value="1"/>
</dbReference>
<dbReference type="PRINTS" id="PR00455">
    <property type="entry name" value="HTHTETR"/>
</dbReference>
<dbReference type="InterPro" id="IPR041678">
    <property type="entry name" value="TetR_C_16"/>
</dbReference>
<dbReference type="eggNOG" id="COG1309">
    <property type="taxonomic scope" value="Bacteria"/>
</dbReference>
<feature type="DNA-binding region" description="H-T-H motif" evidence="2">
    <location>
        <begin position="37"/>
        <end position="56"/>
    </location>
</feature>
<reference evidence="4 5" key="1">
    <citation type="submission" date="2013-08" db="EMBL/GenBank/DDBJ databases">
        <title>Intrasporangium oryzae NRRL B-24470.</title>
        <authorList>
            <person name="Liu H."/>
            <person name="Wang G."/>
        </authorList>
    </citation>
    <scope>NUCLEOTIDE SEQUENCE [LARGE SCALE GENOMIC DNA]</scope>
    <source>
        <strain evidence="4 5">NRRL B-24470</strain>
    </source>
</reference>
<dbReference type="Gene3D" id="1.10.10.60">
    <property type="entry name" value="Homeodomain-like"/>
    <property type="match status" value="1"/>
</dbReference>
<dbReference type="STRING" id="1386089.N865_20985"/>
<dbReference type="AlphaFoldDB" id="W9G796"/>
<feature type="domain" description="HTH tetR-type" evidence="3">
    <location>
        <begin position="14"/>
        <end position="74"/>
    </location>
</feature>
<keyword evidence="1 2" id="KW-0238">DNA-binding</keyword>
<evidence type="ECO:0000259" key="3">
    <source>
        <dbReference type="PROSITE" id="PS50977"/>
    </source>
</evidence>
<name>W9G796_9MICO</name>
<dbReference type="PATRIC" id="fig|1386089.3.peg.4041"/>
<dbReference type="RefSeq" id="WP_034810041.1">
    <property type="nucleotide sequence ID" value="NZ_AWSA01000074.1"/>
</dbReference>
<dbReference type="GO" id="GO:0003700">
    <property type="term" value="F:DNA-binding transcription factor activity"/>
    <property type="evidence" value="ECO:0007669"/>
    <property type="project" value="TreeGrafter"/>
</dbReference>
<evidence type="ECO:0000313" key="5">
    <source>
        <dbReference type="Proteomes" id="UP000019489"/>
    </source>
</evidence>
<dbReference type="PROSITE" id="PS50977">
    <property type="entry name" value="HTH_TETR_2"/>
    <property type="match status" value="1"/>
</dbReference>
<evidence type="ECO:0000313" key="4">
    <source>
        <dbReference type="EMBL" id="EWS99753.1"/>
    </source>
</evidence>